<sequence length="128" mass="14052">MIAVAGFFWANRLLPSGFSGRADWEISVFFTLWALSVVHALMRKGRIAWREQLTLGALLFAGLPLLDLLTSGRYLLDSLLAGRWVHAAFDLTALITGVFLGWAALKFKAVPVAETARVAVQATPQETH</sequence>
<keyword evidence="1" id="KW-1133">Transmembrane helix</keyword>
<dbReference type="EMBL" id="LJRI01000895">
    <property type="protein sequence ID" value="KPY85332.1"/>
    <property type="molecule type" value="Genomic_DNA"/>
</dbReference>
<evidence type="ECO:0000313" key="3">
    <source>
        <dbReference type="Proteomes" id="UP000050384"/>
    </source>
</evidence>
<keyword evidence="1" id="KW-0812">Transmembrane</keyword>
<protein>
    <submittedName>
        <fullName evidence="2">Chemotaxis protein</fullName>
    </submittedName>
</protein>
<dbReference type="PATRIC" id="fig|264459.3.peg.4053"/>
<accession>A0A0Q0H8W8</accession>
<organism evidence="2 3">
    <name type="scientific">Pseudomonas syringae pv. spinaceae</name>
    <dbReference type="NCBI Taxonomy" id="264459"/>
    <lineage>
        <taxon>Bacteria</taxon>
        <taxon>Pseudomonadati</taxon>
        <taxon>Pseudomonadota</taxon>
        <taxon>Gammaproteobacteria</taxon>
        <taxon>Pseudomonadales</taxon>
        <taxon>Pseudomonadaceae</taxon>
        <taxon>Pseudomonas</taxon>
        <taxon>Pseudomonas syringae</taxon>
    </lineage>
</organism>
<comment type="caution">
    <text evidence="2">The sequence shown here is derived from an EMBL/GenBank/DDBJ whole genome shotgun (WGS) entry which is preliminary data.</text>
</comment>
<reference evidence="2 3" key="1">
    <citation type="submission" date="2015-09" db="EMBL/GenBank/DDBJ databases">
        <title>Genome announcement of multiple Pseudomonas syringae strains.</title>
        <authorList>
            <person name="Thakur S."/>
            <person name="Wang P.W."/>
            <person name="Gong Y."/>
            <person name="Weir B.S."/>
            <person name="Guttman D.S."/>
        </authorList>
    </citation>
    <scope>NUCLEOTIDE SEQUENCE [LARGE SCALE GENOMIC DNA]</scope>
    <source>
        <strain evidence="2 3">ICMP16929</strain>
    </source>
</reference>
<gene>
    <name evidence="2" type="ORF">ALO94_200148</name>
</gene>
<dbReference type="Proteomes" id="UP000050384">
    <property type="component" value="Unassembled WGS sequence"/>
</dbReference>
<feature type="transmembrane region" description="Helical" evidence="1">
    <location>
        <begin position="84"/>
        <end position="105"/>
    </location>
</feature>
<evidence type="ECO:0000256" key="1">
    <source>
        <dbReference type="SAM" id="Phobius"/>
    </source>
</evidence>
<evidence type="ECO:0000313" key="2">
    <source>
        <dbReference type="EMBL" id="KPY85332.1"/>
    </source>
</evidence>
<keyword evidence="1" id="KW-0472">Membrane</keyword>
<proteinExistence type="predicted"/>
<feature type="transmembrane region" description="Helical" evidence="1">
    <location>
        <begin position="24"/>
        <end position="41"/>
    </location>
</feature>
<feature type="transmembrane region" description="Helical" evidence="1">
    <location>
        <begin position="53"/>
        <end position="72"/>
    </location>
</feature>
<name>A0A0Q0H8W8_PSESX</name>
<dbReference type="AlphaFoldDB" id="A0A0Q0H8W8"/>